<comment type="caution">
    <text evidence="1">The sequence shown here is derived from an EMBL/GenBank/DDBJ whole genome shotgun (WGS) entry which is preliminary data.</text>
</comment>
<dbReference type="EMBL" id="SOHN01000008">
    <property type="protein sequence ID" value="TFD89803.1"/>
    <property type="molecule type" value="Genomic_DNA"/>
</dbReference>
<dbReference type="Proteomes" id="UP000297626">
    <property type="component" value="Unassembled WGS sequence"/>
</dbReference>
<reference evidence="1 2" key="1">
    <citation type="submission" date="2019-03" db="EMBL/GenBank/DDBJ databases">
        <title>Genomics of glacier-inhabiting Cryobacterium strains.</title>
        <authorList>
            <person name="Liu Q."/>
            <person name="Xin Y.-H."/>
        </authorList>
    </citation>
    <scope>NUCLEOTIDE SEQUENCE [LARGE SCALE GENOMIC DNA]</scope>
    <source>
        <strain evidence="1 2">Sr54</strain>
    </source>
</reference>
<gene>
    <name evidence="1" type="ORF">E3T51_03530</name>
</gene>
<keyword evidence="2" id="KW-1185">Reference proteome</keyword>
<dbReference type="RefSeq" id="WP_134527591.1">
    <property type="nucleotide sequence ID" value="NZ_SOHN01000008.1"/>
</dbReference>
<organism evidence="1 2">
    <name type="scientific">Cryobacterium serini</name>
    <dbReference type="NCBI Taxonomy" id="1259201"/>
    <lineage>
        <taxon>Bacteria</taxon>
        <taxon>Bacillati</taxon>
        <taxon>Actinomycetota</taxon>
        <taxon>Actinomycetes</taxon>
        <taxon>Micrococcales</taxon>
        <taxon>Microbacteriaceae</taxon>
        <taxon>Cryobacterium</taxon>
    </lineage>
</organism>
<protein>
    <submittedName>
        <fullName evidence="1">Uncharacterized protein</fullName>
    </submittedName>
</protein>
<sequence>MTEDEKDEAEYQAHHRQERKVYLTEIRDGYLSLAESTERVAEQGGKYRELLLGFAWDYRSRADRASEDLEQLDVK</sequence>
<proteinExistence type="predicted"/>
<evidence type="ECO:0000313" key="1">
    <source>
        <dbReference type="EMBL" id="TFD89803.1"/>
    </source>
</evidence>
<name>A0A4R9BTY0_9MICO</name>
<evidence type="ECO:0000313" key="2">
    <source>
        <dbReference type="Proteomes" id="UP000297626"/>
    </source>
</evidence>
<accession>A0A4R9BTY0</accession>
<dbReference type="AlphaFoldDB" id="A0A4R9BTY0"/>